<dbReference type="VEuPathDB" id="FungiDB:FOC1_g10009921"/>
<accession>A0A2H3SKR2</accession>
<dbReference type="EMBL" id="FMJY01000001">
    <property type="protein sequence ID" value="SCO77068.1"/>
    <property type="molecule type" value="Genomic_DNA"/>
</dbReference>
<dbReference type="VEuPathDB" id="FungiDB:HZS61_002776"/>
<name>A0A2H3SKR2_FUSOX</name>
<evidence type="ECO:0000313" key="1">
    <source>
        <dbReference type="EMBL" id="SCO77068.1"/>
    </source>
</evidence>
<dbReference type="VEuPathDB" id="FungiDB:FOC4_g10009008"/>
<sequence length="290" mass="31973">MTIPPFSVPHTWASQSVQDSLTAANPTLNVTVNPANLVPTNAADLDGAQIVRWDQFNIDSLRQAYGDILDRYPVPTVIGHHGPHAVNGLRRFKQVFMDNLFPRLAHPIQTGATVLGPALELRFRMSRSRRIQSWTGLADLGYLSSLMTEPIFSSHYLEDLAFLPLRRVATYCLATDTRYGFVLTPGEVVVVRVSGTAYDYGQPCRIEWQAVPWGASGPDTLTVSLSLWFVAMMSLNPTHHRLLPPGAAPPLNLWLRYQDPAGVAAYKHHLSLRQAFCLPAGAPVDDAPPT</sequence>
<dbReference type="VEuPathDB" id="FungiDB:FOIG_08988"/>
<dbReference type="OrthoDB" id="4367324at2759"/>
<dbReference type="Proteomes" id="UP000219369">
    <property type="component" value="Unassembled WGS sequence"/>
</dbReference>
<protein>
    <submittedName>
        <fullName evidence="1">Uncharacterized protein</fullName>
    </submittedName>
</protein>
<proteinExistence type="predicted"/>
<gene>
    <name evidence="1" type="ORF">FRV6_01280</name>
</gene>
<reference evidence="2" key="1">
    <citation type="submission" date="2016-09" db="EMBL/GenBank/DDBJ databases">
        <authorList>
            <person name="Guldener U."/>
        </authorList>
    </citation>
    <scope>NUCLEOTIDE SEQUENCE [LARGE SCALE GENOMIC DNA]</scope>
    <source>
        <strain evidence="2">V64-1</strain>
    </source>
</reference>
<dbReference type="VEuPathDB" id="FungiDB:FOZG_10154"/>
<organism evidence="1 2">
    <name type="scientific">Fusarium oxysporum</name>
    <name type="common">Fusarium vascular wilt</name>
    <dbReference type="NCBI Taxonomy" id="5507"/>
    <lineage>
        <taxon>Eukaryota</taxon>
        <taxon>Fungi</taxon>
        <taxon>Dikarya</taxon>
        <taxon>Ascomycota</taxon>
        <taxon>Pezizomycotina</taxon>
        <taxon>Sordariomycetes</taxon>
        <taxon>Hypocreomycetidae</taxon>
        <taxon>Hypocreales</taxon>
        <taxon>Nectriaceae</taxon>
        <taxon>Fusarium</taxon>
        <taxon>Fusarium oxysporum species complex</taxon>
    </lineage>
</organism>
<evidence type="ECO:0000313" key="2">
    <source>
        <dbReference type="Proteomes" id="UP000219369"/>
    </source>
</evidence>
<dbReference type="VEuPathDB" id="FungiDB:FOXG_10658"/>
<dbReference type="VEuPathDB" id="FungiDB:FOMG_07449"/>
<dbReference type="AlphaFoldDB" id="A0A2H3SKR2"/>